<name>A0A3G3LYN7_9CAUD</name>
<sequence>MVDHIVSVDDNFNFPPQIVARIEELIRQHAEVIAEGGEWVELAMLGGWAHSSSTNKARYRIGGTGDKAYFELRGNVTSDGTNNIATFPGLEDGAIPSLRTVYGRTVNNGANQSLRVAQSGLSATNPPASGVTVSLEGIKVYL</sequence>
<organism evidence="1 2">
    <name type="scientific">Brevibacterium phage Cantare</name>
    <dbReference type="NCBI Taxonomy" id="2338395"/>
    <lineage>
        <taxon>Viruses</taxon>
        <taxon>Duplodnaviria</taxon>
        <taxon>Heunggongvirae</taxon>
        <taxon>Uroviricota</taxon>
        <taxon>Caudoviricetes</taxon>
        <taxon>Cantarevirus</taxon>
        <taxon>Cantarevirus cantare</taxon>
    </lineage>
</organism>
<accession>A0A3G3LYN7</accession>
<evidence type="ECO:0000313" key="2">
    <source>
        <dbReference type="Proteomes" id="UP000279277"/>
    </source>
</evidence>
<dbReference type="RefSeq" id="YP_010676609.1">
    <property type="nucleotide sequence ID" value="NC_071014.1"/>
</dbReference>
<reference evidence="1 2" key="1">
    <citation type="submission" date="2018-10" db="EMBL/GenBank/DDBJ databases">
        <authorList>
            <person name="Zack K."/>
            <person name="Garlena R.A."/>
            <person name="Russell D.A."/>
            <person name="Pope W.H."/>
            <person name="Jacobs-Sera D."/>
            <person name="Hatfull G.F."/>
        </authorList>
    </citation>
    <scope>NUCLEOTIDE SEQUENCE [LARGE SCALE GENOMIC DNA]</scope>
</reference>
<dbReference type="EMBL" id="MK016493">
    <property type="protein sequence ID" value="AYQ99254.1"/>
    <property type="molecule type" value="Genomic_DNA"/>
</dbReference>
<protein>
    <submittedName>
        <fullName evidence="1">Uncharacterized protein</fullName>
    </submittedName>
</protein>
<keyword evidence="2" id="KW-1185">Reference proteome</keyword>
<proteinExistence type="predicted"/>
<evidence type="ECO:0000313" key="1">
    <source>
        <dbReference type="EMBL" id="AYQ99254.1"/>
    </source>
</evidence>
<dbReference type="GeneID" id="77952970"/>
<dbReference type="KEGG" id="vg:77952970"/>
<dbReference type="Proteomes" id="UP000279277">
    <property type="component" value="Segment"/>
</dbReference>
<gene>
    <name evidence="1" type="primary">34</name>
    <name evidence="1" type="ORF">PBI_CANTARE_34</name>
</gene>